<organism evidence="2 3">
    <name type="scientific">Streptomyces pathocidini</name>
    <dbReference type="NCBI Taxonomy" id="1650571"/>
    <lineage>
        <taxon>Bacteria</taxon>
        <taxon>Bacillati</taxon>
        <taxon>Actinomycetota</taxon>
        <taxon>Actinomycetes</taxon>
        <taxon>Kitasatosporales</taxon>
        <taxon>Streptomycetaceae</taxon>
        <taxon>Streptomyces</taxon>
    </lineage>
</organism>
<dbReference type="Proteomes" id="UP001611548">
    <property type="component" value="Unassembled WGS sequence"/>
</dbReference>
<gene>
    <name evidence="2" type="ORF">ACH429_15745</name>
</gene>
<dbReference type="InterPro" id="IPR025443">
    <property type="entry name" value="DUF4307"/>
</dbReference>
<feature type="transmembrane region" description="Helical" evidence="1">
    <location>
        <begin position="25"/>
        <end position="45"/>
    </location>
</feature>
<dbReference type="RefSeq" id="WP_055471398.1">
    <property type="nucleotide sequence ID" value="NZ_JBIRWE010000006.1"/>
</dbReference>
<keyword evidence="1" id="KW-1133">Transmembrane helix</keyword>
<comment type="caution">
    <text evidence="2">The sequence shown here is derived from an EMBL/GenBank/DDBJ whole genome shotgun (WGS) entry which is preliminary data.</text>
</comment>
<keyword evidence="1" id="KW-0812">Transmembrane</keyword>
<evidence type="ECO:0000313" key="2">
    <source>
        <dbReference type="EMBL" id="MFI1965540.1"/>
    </source>
</evidence>
<keyword evidence="1" id="KW-0472">Membrane</keyword>
<keyword evidence="3" id="KW-1185">Reference proteome</keyword>
<accession>A0ABW7USE5</accession>
<sequence length="140" mass="14942">MTATGEERVAARYGRSADARADRGLKVVGAVLGAGLLAVVGWSGYHYVAGQQVSGELIKFKVVSDAAVEVHLEVRKDADTPGVCTLRAQAEDGSEVGWKDLRFDRRESRIDEVGTVRTTRRATAVELIGCKAAGASRPSR</sequence>
<evidence type="ECO:0000313" key="3">
    <source>
        <dbReference type="Proteomes" id="UP001611548"/>
    </source>
</evidence>
<name>A0ABW7USE5_9ACTN</name>
<dbReference type="Pfam" id="PF14155">
    <property type="entry name" value="DUF4307"/>
    <property type="match status" value="1"/>
</dbReference>
<reference evidence="2 3" key="1">
    <citation type="submission" date="2024-10" db="EMBL/GenBank/DDBJ databases">
        <title>The Natural Products Discovery Center: Release of the First 8490 Sequenced Strains for Exploring Actinobacteria Biosynthetic Diversity.</title>
        <authorList>
            <person name="Kalkreuter E."/>
            <person name="Kautsar S.A."/>
            <person name="Yang D."/>
            <person name="Bader C.D."/>
            <person name="Teijaro C.N."/>
            <person name="Fluegel L."/>
            <person name="Davis C.M."/>
            <person name="Simpson J.R."/>
            <person name="Lauterbach L."/>
            <person name="Steele A.D."/>
            <person name="Gui C."/>
            <person name="Meng S."/>
            <person name="Li G."/>
            <person name="Viehrig K."/>
            <person name="Ye F."/>
            <person name="Su P."/>
            <person name="Kiefer A.F."/>
            <person name="Nichols A."/>
            <person name="Cepeda A.J."/>
            <person name="Yan W."/>
            <person name="Fan B."/>
            <person name="Jiang Y."/>
            <person name="Adhikari A."/>
            <person name="Zheng C.-J."/>
            <person name="Schuster L."/>
            <person name="Cowan T.M."/>
            <person name="Smanski M.J."/>
            <person name="Chevrette M.G."/>
            <person name="De Carvalho L.P.S."/>
            <person name="Shen B."/>
        </authorList>
    </citation>
    <scope>NUCLEOTIDE SEQUENCE [LARGE SCALE GENOMIC DNA]</scope>
    <source>
        <strain evidence="2 3">NPDC020327</strain>
    </source>
</reference>
<protein>
    <submittedName>
        <fullName evidence="2">DUF4307 domain-containing protein</fullName>
    </submittedName>
</protein>
<dbReference type="EMBL" id="JBIRWE010000006">
    <property type="protein sequence ID" value="MFI1965540.1"/>
    <property type="molecule type" value="Genomic_DNA"/>
</dbReference>
<proteinExistence type="predicted"/>
<evidence type="ECO:0000256" key="1">
    <source>
        <dbReference type="SAM" id="Phobius"/>
    </source>
</evidence>